<evidence type="ECO:0000313" key="2">
    <source>
        <dbReference type="Proteomes" id="UP001176961"/>
    </source>
</evidence>
<dbReference type="EMBL" id="CATQJL010000223">
    <property type="protein sequence ID" value="CAJ0597302.1"/>
    <property type="molecule type" value="Genomic_DNA"/>
</dbReference>
<sequence>MSKSQSCQSEYCLPTVNDSVKIKLSKESPAEVEEALKNADNAIDTPLPSARPSEAAFELSDTLQLVANMPNVQAFNEAVDRRSTRTNKA</sequence>
<accession>A0AA36GS42</accession>
<comment type="caution">
    <text evidence="1">The sequence shown here is derived from an EMBL/GenBank/DDBJ whole genome shotgun (WGS) entry which is preliminary data.</text>
</comment>
<keyword evidence="2" id="KW-1185">Reference proteome</keyword>
<organism evidence="1 2">
    <name type="scientific">Cylicocyclus nassatus</name>
    <name type="common">Nematode worm</name>
    <dbReference type="NCBI Taxonomy" id="53992"/>
    <lineage>
        <taxon>Eukaryota</taxon>
        <taxon>Metazoa</taxon>
        <taxon>Ecdysozoa</taxon>
        <taxon>Nematoda</taxon>
        <taxon>Chromadorea</taxon>
        <taxon>Rhabditida</taxon>
        <taxon>Rhabditina</taxon>
        <taxon>Rhabditomorpha</taxon>
        <taxon>Strongyloidea</taxon>
        <taxon>Strongylidae</taxon>
        <taxon>Cylicocyclus</taxon>
    </lineage>
</organism>
<dbReference type="Proteomes" id="UP001176961">
    <property type="component" value="Unassembled WGS sequence"/>
</dbReference>
<name>A0AA36GS42_CYLNA</name>
<protein>
    <submittedName>
        <fullName evidence="1">Uncharacterized protein</fullName>
    </submittedName>
</protein>
<proteinExistence type="predicted"/>
<gene>
    <name evidence="1" type="ORF">CYNAS_LOCUS9285</name>
</gene>
<reference evidence="1" key="1">
    <citation type="submission" date="2023-07" db="EMBL/GenBank/DDBJ databases">
        <authorList>
            <consortium name="CYATHOMIX"/>
        </authorList>
    </citation>
    <scope>NUCLEOTIDE SEQUENCE</scope>
    <source>
        <strain evidence="1">N/A</strain>
    </source>
</reference>
<evidence type="ECO:0000313" key="1">
    <source>
        <dbReference type="EMBL" id="CAJ0597302.1"/>
    </source>
</evidence>
<dbReference type="AlphaFoldDB" id="A0AA36GS42"/>